<dbReference type="Pfam" id="PF00383">
    <property type="entry name" value="dCMP_cyt_deam_1"/>
    <property type="match status" value="1"/>
</dbReference>
<keyword evidence="4" id="KW-1185">Reference proteome</keyword>
<dbReference type="InterPro" id="IPR002125">
    <property type="entry name" value="CMP_dCMP_dom"/>
</dbReference>
<dbReference type="Gene3D" id="3.40.140.10">
    <property type="entry name" value="Cytidine Deaminase, domain 2"/>
    <property type="match status" value="1"/>
</dbReference>
<feature type="domain" description="CMP/dCMP-type deaminase" evidence="2">
    <location>
        <begin position="29"/>
        <end position="154"/>
    </location>
</feature>
<evidence type="ECO:0000313" key="3">
    <source>
        <dbReference type="EMBL" id="BAL91258.1"/>
    </source>
</evidence>
<dbReference type="HOGENOM" id="CLU_036590_8_2_11"/>
<dbReference type="GO" id="GO:0003824">
    <property type="term" value="F:catalytic activity"/>
    <property type="evidence" value="ECO:0007669"/>
    <property type="project" value="InterPro"/>
</dbReference>
<dbReference type="OrthoDB" id="9800865at2"/>
<reference evidence="3 4" key="1">
    <citation type="submission" date="2012-02" db="EMBL/GenBank/DDBJ databases">
        <title>Complete genome sequence of Actinoplanes missouriensis 431 (= NBRC 102363).</title>
        <authorList>
            <person name="Ohnishi Y."/>
            <person name="Ishikawa J."/>
            <person name="Sekine M."/>
            <person name="Hosoyama A."/>
            <person name="Harada T."/>
            <person name="Narita H."/>
            <person name="Hata T."/>
            <person name="Konno Y."/>
            <person name="Tutikane K."/>
            <person name="Fujita N."/>
            <person name="Horinouchi S."/>
            <person name="Hayakawa M."/>
        </authorList>
    </citation>
    <scope>NUCLEOTIDE SEQUENCE [LARGE SCALE GENOMIC DNA]</scope>
    <source>
        <strain evidence="4">ATCC 14538 / DSM 43046 / CBS 188.64 / JCM 3121 / NBRC 102363 / NCIMB 12654 / NRRL B-3342 / UNCC 431</strain>
    </source>
</reference>
<name>I0HE21_ACTM4</name>
<sequence>MSATAVPRTVHPGAAGPGPAGADPAEAVATDADWMQAAITFSLLAPRVDTRYAVGAIVVDYDGSILATGYTGENDPHEHAEEAALAKILPGTDLSRATVYTTMEPCTTRRSRPASCTRLVLAAGVGRVVLALREPLLFADCDGVDTLRLAGVDVAELPELAAQVRAVNAHVLAPGQAG</sequence>
<dbReference type="InterPro" id="IPR016193">
    <property type="entry name" value="Cytidine_deaminase-like"/>
</dbReference>
<dbReference type="eggNOG" id="COG0117">
    <property type="taxonomic scope" value="Bacteria"/>
</dbReference>
<dbReference type="PROSITE" id="PS51747">
    <property type="entry name" value="CYT_DCMP_DEAMINASES_2"/>
    <property type="match status" value="1"/>
</dbReference>
<evidence type="ECO:0000256" key="1">
    <source>
        <dbReference type="SAM" id="MobiDB-lite"/>
    </source>
</evidence>
<organism evidence="3 4">
    <name type="scientific">Actinoplanes missouriensis (strain ATCC 14538 / DSM 43046 / CBS 188.64 / JCM 3121 / NBRC 102363 / NCIMB 12654 / NRRL B-3342 / UNCC 431)</name>
    <dbReference type="NCBI Taxonomy" id="512565"/>
    <lineage>
        <taxon>Bacteria</taxon>
        <taxon>Bacillati</taxon>
        <taxon>Actinomycetota</taxon>
        <taxon>Actinomycetes</taxon>
        <taxon>Micromonosporales</taxon>
        <taxon>Micromonosporaceae</taxon>
        <taxon>Actinoplanes</taxon>
    </lineage>
</organism>
<protein>
    <submittedName>
        <fullName evidence="3">Putative CMP/dCMP deaminase</fullName>
    </submittedName>
</protein>
<dbReference type="AlphaFoldDB" id="I0HE21"/>
<dbReference type="PATRIC" id="fig|512565.3.peg.6033"/>
<dbReference type="SUPFAM" id="SSF53927">
    <property type="entry name" value="Cytidine deaminase-like"/>
    <property type="match status" value="1"/>
</dbReference>
<proteinExistence type="predicted"/>
<dbReference type="KEGG" id="ams:AMIS_60380"/>
<accession>I0HE21</accession>
<dbReference type="STRING" id="512565.AMIS_60380"/>
<gene>
    <name evidence="3" type="ordered locus">AMIS_60380</name>
</gene>
<dbReference type="EMBL" id="AP012319">
    <property type="protein sequence ID" value="BAL91258.1"/>
    <property type="molecule type" value="Genomic_DNA"/>
</dbReference>
<evidence type="ECO:0000259" key="2">
    <source>
        <dbReference type="PROSITE" id="PS51747"/>
    </source>
</evidence>
<dbReference type="Proteomes" id="UP000007882">
    <property type="component" value="Chromosome"/>
</dbReference>
<feature type="region of interest" description="Disordered" evidence="1">
    <location>
        <begin position="1"/>
        <end position="25"/>
    </location>
</feature>
<evidence type="ECO:0000313" key="4">
    <source>
        <dbReference type="Proteomes" id="UP000007882"/>
    </source>
</evidence>